<evidence type="ECO:0000256" key="1">
    <source>
        <dbReference type="SAM" id="MobiDB-lite"/>
    </source>
</evidence>
<dbReference type="AlphaFoldDB" id="A0A317JPC7"/>
<dbReference type="Proteomes" id="UP000246104">
    <property type="component" value="Unassembled WGS sequence"/>
</dbReference>
<sequence>MTEHLTPHKKSTPEGTTPLEAYELARQMSFDAAASKHVRKAVRAELRESGNDLNPSKPQDGESGEVVEQWGE</sequence>
<organism evidence="2 3">
    <name type="scientific">Candidatus Cerribacteria bacterium 'Amazon FNV 2010 28 9'</name>
    <dbReference type="NCBI Taxonomy" id="2081795"/>
    <lineage>
        <taxon>Bacteria</taxon>
        <taxon>Candidatus Cerribacteria</taxon>
    </lineage>
</organism>
<gene>
    <name evidence="2" type="ORF">C5B42_03965</name>
</gene>
<comment type="caution">
    <text evidence="2">The sequence shown here is derived from an EMBL/GenBank/DDBJ whole genome shotgun (WGS) entry which is preliminary data.</text>
</comment>
<feature type="region of interest" description="Disordered" evidence="1">
    <location>
        <begin position="45"/>
        <end position="72"/>
    </location>
</feature>
<reference evidence="2 3" key="1">
    <citation type="submission" date="2018-02" db="EMBL/GenBank/DDBJ databases">
        <title>Genomic Reconstructions from Amazon Rainforest and Pasture Soil Reveal Novel Insights into the Physiology of Candidate Phyla in Tropical Sites.</title>
        <authorList>
            <person name="Kroeger M.E."/>
            <person name="Delmont T."/>
            <person name="Eren A.M."/>
            <person name="Guo J."/>
            <person name="Meyer K.M."/>
            <person name="Khan K."/>
            <person name="Rodrigues J.L.M."/>
            <person name="Bohannan B.J.M."/>
            <person name="Tringe S."/>
            <person name="Borges C.D."/>
            <person name="Tiedje J."/>
            <person name="Tsai S.M."/>
            <person name="Nusslein K."/>
        </authorList>
    </citation>
    <scope>NUCLEOTIDE SEQUENCE [LARGE SCALE GENOMIC DNA]</scope>
    <source>
        <strain evidence="2">Amazon FNV 2010 28 9</strain>
    </source>
</reference>
<proteinExistence type="predicted"/>
<accession>A0A317JPC7</accession>
<name>A0A317JPC7_9BACT</name>
<dbReference type="EMBL" id="PSRQ01000045">
    <property type="protein sequence ID" value="PWU23114.1"/>
    <property type="molecule type" value="Genomic_DNA"/>
</dbReference>
<evidence type="ECO:0000313" key="3">
    <source>
        <dbReference type="Proteomes" id="UP000246104"/>
    </source>
</evidence>
<evidence type="ECO:0000313" key="2">
    <source>
        <dbReference type="EMBL" id="PWU23114.1"/>
    </source>
</evidence>
<protein>
    <submittedName>
        <fullName evidence="2">Uncharacterized protein</fullName>
    </submittedName>
</protein>